<evidence type="ECO:0000256" key="1">
    <source>
        <dbReference type="ARBA" id="ARBA00000707"/>
    </source>
</evidence>
<evidence type="ECO:0000256" key="3">
    <source>
        <dbReference type="ARBA" id="ARBA00022723"/>
    </source>
</evidence>
<dbReference type="GO" id="GO:0036503">
    <property type="term" value="P:ERAD pathway"/>
    <property type="evidence" value="ECO:0007669"/>
    <property type="project" value="TreeGrafter"/>
</dbReference>
<keyword evidence="9" id="KW-0963">Cytoplasm</keyword>
<keyword evidence="3" id="KW-0479">Metal-binding</keyword>
<comment type="subcellular location">
    <subcellularLocation>
        <location evidence="9">Cytoplasm</location>
    </subcellularLocation>
</comment>
<dbReference type="Pfam" id="PF24560">
    <property type="entry name" value="zf-C2H2_OTU1_C"/>
    <property type="match status" value="1"/>
</dbReference>
<dbReference type="GO" id="GO:0030968">
    <property type="term" value="P:endoplasmic reticulum unfolded protein response"/>
    <property type="evidence" value="ECO:0007669"/>
    <property type="project" value="TreeGrafter"/>
</dbReference>
<protein>
    <recommendedName>
        <fullName evidence="9">Ubiquitin thioesterase OTU</fullName>
        <ecNumber evidence="9">3.4.19.12</ecNumber>
    </recommendedName>
</protein>
<dbReference type="PANTHER" id="PTHR13312:SF0">
    <property type="entry name" value="UBIQUITIN THIOESTERASE OTU1"/>
    <property type="match status" value="1"/>
</dbReference>
<evidence type="ECO:0000313" key="13">
    <source>
        <dbReference type="Proteomes" id="UP000245591"/>
    </source>
</evidence>
<keyword evidence="13" id="KW-1185">Reference proteome</keyword>
<dbReference type="Proteomes" id="UP000245591">
    <property type="component" value="Unassembled WGS sequence"/>
</dbReference>
<keyword evidence="2" id="KW-0645">Protease</keyword>
<dbReference type="GO" id="GO:0016579">
    <property type="term" value="P:protein deubiquitination"/>
    <property type="evidence" value="ECO:0007669"/>
    <property type="project" value="TreeGrafter"/>
</dbReference>
<gene>
    <name evidence="12" type="ORF">BB558_006376</name>
</gene>
<comment type="function">
    <text evidence="9">Hydrolase that can remove conjugated ubiquitin from proteins and may therefore play an important regulatory role at the level of protein turnover by preventing degradation.</text>
</comment>
<dbReference type="Pfam" id="PF21403">
    <property type="entry name" value="OTU1_UBXL"/>
    <property type="match status" value="1"/>
</dbReference>
<dbReference type="Gene3D" id="3.90.70.80">
    <property type="match status" value="1"/>
</dbReference>
<evidence type="ECO:0000256" key="7">
    <source>
        <dbReference type="ARBA" id="ARBA00022807"/>
    </source>
</evidence>
<feature type="domain" description="OTU" evidence="11">
    <location>
        <begin position="129"/>
        <end position="251"/>
    </location>
</feature>
<evidence type="ECO:0000256" key="9">
    <source>
        <dbReference type="RuleBase" id="RU367104"/>
    </source>
</evidence>
<dbReference type="InterPro" id="IPR013087">
    <property type="entry name" value="Znf_C2H2_type"/>
</dbReference>
<dbReference type="PANTHER" id="PTHR13312">
    <property type="entry name" value="HIV-INDUCED PROTEIN-7-LIKE PROTEASE"/>
    <property type="match status" value="1"/>
</dbReference>
<evidence type="ECO:0000256" key="8">
    <source>
        <dbReference type="ARBA" id="ARBA00022833"/>
    </source>
</evidence>
<keyword evidence="8" id="KW-0862">Zinc</keyword>
<dbReference type="Gene3D" id="3.10.20.90">
    <property type="entry name" value="Phosphatidylinositol 3-kinase Catalytic Subunit, Chain A, domain 1"/>
    <property type="match status" value="1"/>
</dbReference>
<feature type="compositionally biased region" description="Polar residues" evidence="10">
    <location>
        <begin position="79"/>
        <end position="91"/>
    </location>
</feature>
<dbReference type="GO" id="GO:0005634">
    <property type="term" value="C:nucleus"/>
    <property type="evidence" value="ECO:0007669"/>
    <property type="project" value="TreeGrafter"/>
</dbReference>
<evidence type="ECO:0000259" key="11">
    <source>
        <dbReference type="PROSITE" id="PS50802"/>
    </source>
</evidence>
<evidence type="ECO:0000256" key="5">
    <source>
        <dbReference type="ARBA" id="ARBA00022786"/>
    </source>
</evidence>
<dbReference type="CDD" id="cd17059">
    <property type="entry name" value="Ubl_OTU1"/>
    <property type="match status" value="1"/>
</dbReference>
<dbReference type="AlphaFoldDB" id="A0A2U1IXZ6"/>
<organism evidence="12 13">
    <name type="scientific">Smittium angustum</name>
    <dbReference type="NCBI Taxonomy" id="133377"/>
    <lineage>
        <taxon>Eukaryota</taxon>
        <taxon>Fungi</taxon>
        <taxon>Fungi incertae sedis</taxon>
        <taxon>Zoopagomycota</taxon>
        <taxon>Kickxellomycotina</taxon>
        <taxon>Harpellomycetes</taxon>
        <taxon>Harpellales</taxon>
        <taxon>Legeriomycetaceae</taxon>
        <taxon>Smittium</taxon>
    </lineage>
</organism>
<comment type="caution">
    <text evidence="12">The sequence shown here is derived from an EMBL/GenBank/DDBJ whole genome shotgun (WGS) entry which is preliminary data.</text>
</comment>
<evidence type="ECO:0000256" key="2">
    <source>
        <dbReference type="ARBA" id="ARBA00022670"/>
    </source>
</evidence>
<evidence type="ECO:0000256" key="6">
    <source>
        <dbReference type="ARBA" id="ARBA00022801"/>
    </source>
</evidence>
<dbReference type="Pfam" id="PF02338">
    <property type="entry name" value="OTU"/>
    <property type="match status" value="1"/>
</dbReference>
<dbReference type="SUPFAM" id="SSF54001">
    <property type="entry name" value="Cysteine proteinases"/>
    <property type="match status" value="1"/>
</dbReference>
<dbReference type="EMBL" id="MBFU01000765">
    <property type="protein sequence ID" value="PVZ97657.1"/>
    <property type="molecule type" value="Genomic_DNA"/>
</dbReference>
<evidence type="ECO:0000313" key="12">
    <source>
        <dbReference type="EMBL" id="PVZ97657.1"/>
    </source>
</evidence>
<name>A0A2U1IXZ6_SMIAN</name>
<reference evidence="12 13" key="1">
    <citation type="journal article" date="2018" name="MBio">
        <title>Comparative Genomics Reveals the Core Gene Toolbox for the Fungus-Insect Symbiosis.</title>
        <authorList>
            <person name="Wang Y."/>
            <person name="Stata M."/>
            <person name="Wang W."/>
            <person name="Stajich J.E."/>
            <person name="White M.M."/>
            <person name="Moncalvo J.M."/>
        </authorList>
    </citation>
    <scope>NUCLEOTIDE SEQUENCE [LARGE SCALE GENOMIC DNA]</scope>
    <source>
        <strain evidence="12 13">AUS-126-30</strain>
    </source>
</reference>
<dbReference type="InterPro" id="IPR003323">
    <property type="entry name" value="OTU_dom"/>
</dbReference>
<dbReference type="InterPro" id="IPR057766">
    <property type="entry name" value="Znf-C2H2_OTU1-like_C"/>
</dbReference>
<keyword evidence="4" id="KW-0863">Zinc-finger</keyword>
<dbReference type="CDD" id="cd22745">
    <property type="entry name" value="OTU_OTU1"/>
    <property type="match status" value="1"/>
</dbReference>
<dbReference type="InterPro" id="IPR038765">
    <property type="entry name" value="Papain-like_cys_pep_sf"/>
</dbReference>
<feature type="region of interest" description="Disordered" evidence="10">
    <location>
        <begin position="79"/>
        <end position="103"/>
    </location>
</feature>
<dbReference type="PROSITE" id="PS50802">
    <property type="entry name" value="OTU"/>
    <property type="match status" value="1"/>
</dbReference>
<keyword evidence="6 9" id="KW-0378">Hydrolase</keyword>
<sequence length="330" mass="37203">MRFRLRHSKGTSTLSNVDETTTFAQLLTLISETTGFQKDFISLKVGYPPQTISPENQNINLVQLPQIKDGETLTITYTGPEPQNVQSSTPIKSPKKQHSANKSTFSTIKSFGSSSKKEKYNFRCGEGYLLRREIPDDNSCLFRAVSNLLVYGSQENFYGLREAVSNVIEQNPEEYPDVILGRNRQEYINWIMKPTSWGGAIEMKILAEMFGIEICAIDIKTLKMYQFGQGMYPTRIILLYSGIHYDAVTFNKSLLLSDYGNNDVTIFPSNDKLVVECAIELANLIKEDHGYTDTKSFNLVCSQCGEKLRGEKGAQEHAGKTGHVQFKENK</sequence>
<proteinExistence type="predicted"/>
<dbReference type="EC" id="3.4.19.12" evidence="9"/>
<evidence type="ECO:0000256" key="4">
    <source>
        <dbReference type="ARBA" id="ARBA00022771"/>
    </source>
</evidence>
<comment type="catalytic activity">
    <reaction evidence="1 9">
        <text>Thiol-dependent hydrolysis of ester, thioester, amide, peptide and isopeptide bonds formed by the C-terminal Gly of ubiquitin (a 76-residue protein attached to proteins as an intracellular targeting signal).</text>
        <dbReference type="EC" id="3.4.19.12"/>
    </reaction>
</comment>
<dbReference type="InterPro" id="IPR048857">
    <property type="entry name" value="OTU1_Ubl"/>
</dbReference>
<evidence type="ECO:0000256" key="10">
    <source>
        <dbReference type="SAM" id="MobiDB-lite"/>
    </source>
</evidence>
<accession>A0A2U1IXZ6</accession>
<keyword evidence="5 9" id="KW-0833">Ubl conjugation pathway</keyword>
<dbReference type="GO" id="GO:0004843">
    <property type="term" value="F:cysteine-type deubiquitinase activity"/>
    <property type="evidence" value="ECO:0007669"/>
    <property type="project" value="UniProtKB-UniRule"/>
</dbReference>
<dbReference type="GO" id="GO:0005829">
    <property type="term" value="C:cytosol"/>
    <property type="evidence" value="ECO:0007669"/>
    <property type="project" value="TreeGrafter"/>
</dbReference>
<keyword evidence="7 9" id="KW-0788">Thiol protease</keyword>
<dbReference type="GO" id="GO:0008270">
    <property type="term" value="F:zinc ion binding"/>
    <property type="evidence" value="ECO:0007669"/>
    <property type="project" value="UniProtKB-KW"/>
</dbReference>
<dbReference type="PROSITE" id="PS00028">
    <property type="entry name" value="ZINC_FINGER_C2H2_1"/>
    <property type="match status" value="1"/>
</dbReference>